<organism evidence="1">
    <name type="scientific">bioreactor metagenome</name>
    <dbReference type="NCBI Taxonomy" id="1076179"/>
    <lineage>
        <taxon>unclassified sequences</taxon>
        <taxon>metagenomes</taxon>
        <taxon>ecological metagenomes</taxon>
    </lineage>
</organism>
<accession>A0A644Z782</accession>
<comment type="caution">
    <text evidence="1">The sequence shown here is derived from an EMBL/GenBank/DDBJ whole genome shotgun (WGS) entry which is preliminary data.</text>
</comment>
<gene>
    <name evidence="1" type="ORF">SDC9_80535</name>
</gene>
<name>A0A644Z782_9ZZZZ</name>
<evidence type="ECO:0000313" key="1">
    <source>
        <dbReference type="EMBL" id="MPM33954.1"/>
    </source>
</evidence>
<dbReference type="AlphaFoldDB" id="A0A644Z782"/>
<sequence>MRADCKNGGLGFQHCAVFQFNFDQVIFADTFRALAFHDVYLVLIYMCFHLRHQLRSLRIRRSDHIFDADSVHHLSAVGLDDHACVDAFTGSIDGRAVACRASAYHKNVEDILVGKLIRTCRTGGFIDQLLDCHASADKLFPVKENSRYGHDFFRFNFILEHAALNHNVGDFRVQYGHDVQCLDNIRAVMTSQANISLKMKLFVDRFNALDDAVIHFRGSSAYLQQSQNKRSEFMAQRKAGKRDAAFRFRTCDRETGRTGQSCFFESDFLGHTSNFLQKLADFSGIFILAQTGFKNNIRLQ</sequence>
<reference evidence="1" key="1">
    <citation type="submission" date="2019-08" db="EMBL/GenBank/DDBJ databases">
        <authorList>
            <person name="Kucharzyk K."/>
            <person name="Murdoch R.W."/>
            <person name="Higgins S."/>
            <person name="Loffler F."/>
        </authorList>
    </citation>
    <scope>NUCLEOTIDE SEQUENCE</scope>
</reference>
<protein>
    <submittedName>
        <fullName evidence="1">Uncharacterized protein</fullName>
    </submittedName>
</protein>
<proteinExistence type="predicted"/>
<dbReference type="EMBL" id="VSSQ01006818">
    <property type="protein sequence ID" value="MPM33954.1"/>
    <property type="molecule type" value="Genomic_DNA"/>
</dbReference>